<dbReference type="SMART" id="SM00530">
    <property type="entry name" value="HTH_XRE"/>
    <property type="match status" value="1"/>
</dbReference>
<dbReference type="InterPro" id="IPR010982">
    <property type="entry name" value="Lambda_DNA-bd_dom_sf"/>
</dbReference>
<dbReference type="AlphaFoldDB" id="A0A4R6IWB4"/>
<reference evidence="7 8" key="1">
    <citation type="submission" date="2019-03" db="EMBL/GenBank/DDBJ databases">
        <title>Genomic Encyclopedia of Archaeal and Bacterial Type Strains, Phase II (KMG-II): from individual species to whole genera.</title>
        <authorList>
            <person name="Goeker M."/>
        </authorList>
    </citation>
    <scope>NUCLEOTIDE SEQUENCE [LARGE SCALE GENOMIC DNA]</scope>
    <source>
        <strain evidence="7 8">DSM 28323</strain>
    </source>
</reference>
<sequence length="179" mass="19860">MSKLKAAREKVNLTQEELAEQSGVSVRTIQRIEAGTDPKGYTLKVLAKTLGVEQDELLKAVAKQEPLPLGFLKLVNLSSLPVAFLPPLNIIIPWVIMLLKKELVPMAKQLVSVQILWTVAAFVLFMLSAFLRNWLSMSNGFTLVVMILLALSNIALILWNAITLDKKKAPAIRLKFSLV</sequence>
<dbReference type="Pfam" id="PF01381">
    <property type="entry name" value="HTH_3"/>
    <property type="match status" value="1"/>
</dbReference>
<evidence type="ECO:0000313" key="8">
    <source>
        <dbReference type="Proteomes" id="UP000295741"/>
    </source>
</evidence>
<feature type="transmembrane region" description="Helical" evidence="5">
    <location>
        <begin position="111"/>
        <end position="131"/>
    </location>
</feature>
<comment type="caution">
    <text evidence="7">The sequence shown here is derived from an EMBL/GenBank/DDBJ whole genome shotgun (WGS) entry which is preliminary data.</text>
</comment>
<keyword evidence="8" id="KW-1185">Reference proteome</keyword>
<dbReference type="GO" id="GO:0003677">
    <property type="term" value="F:DNA binding"/>
    <property type="evidence" value="ECO:0007669"/>
    <property type="project" value="InterPro"/>
</dbReference>
<dbReference type="CDD" id="cd00093">
    <property type="entry name" value="HTH_XRE"/>
    <property type="match status" value="1"/>
</dbReference>
<keyword evidence="2 5" id="KW-0812">Transmembrane</keyword>
<dbReference type="EMBL" id="SNWP01000011">
    <property type="protein sequence ID" value="TDO26296.1"/>
    <property type="molecule type" value="Genomic_DNA"/>
</dbReference>
<evidence type="ECO:0000259" key="6">
    <source>
        <dbReference type="PROSITE" id="PS50943"/>
    </source>
</evidence>
<dbReference type="Pfam" id="PF09685">
    <property type="entry name" value="MamF_MmsF"/>
    <property type="match status" value="1"/>
</dbReference>
<evidence type="ECO:0000256" key="5">
    <source>
        <dbReference type="SAM" id="Phobius"/>
    </source>
</evidence>
<evidence type="ECO:0000256" key="4">
    <source>
        <dbReference type="ARBA" id="ARBA00023136"/>
    </source>
</evidence>
<dbReference type="OrthoDB" id="1357763at2"/>
<feature type="transmembrane region" description="Helical" evidence="5">
    <location>
        <begin position="143"/>
        <end position="164"/>
    </location>
</feature>
<keyword evidence="4 5" id="KW-0472">Membrane</keyword>
<dbReference type="RefSeq" id="WP_133474158.1">
    <property type="nucleotide sequence ID" value="NZ_SNWP01000011.1"/>
</dbReference>
<protein>
    <submittedName>
        <fullName evidence="7">Transcriptional regulator with XRE-family HTH domain</fullName>
    </submittedName>
</protein>
<evidence type="ECO:0000313" key="7">
    <source>
        <dbReference type="EMBL" id="TDO26296.1"/>
    </source>
</evidence>
<dbReference type="PROSITE" id="PS50943">
    <property type="entry name" value="HTH_CROC1"/>
    <property type="match status" value="1"/>
</dbReference>
<dbReference type="InterPro" id="IPR001387">
    <property type="entry name" value="Cro/C1-type_HTH"/>
</dbReference>
<gene>
    <name evidence="7" type="ORF">BC659_1602</name>
</gene>
<dbReference type="SUPFAM" id="SSF47413">
    <property type="entry name" value="lambda repressor-like DNA-binding domains"/>
    <property type="match status" value="1"/>
</dbReference>
<proteinExistence type="predicted"/>
<feature type="domain" description="HTH cro/C1-type" evidence="6">
    <location>
        <begin position="4"/>
        <end position="57"/>
    </location>
</feature>
<evidence type="ECO:0000256" key="3">
    <source>
        <dbReference type="ARBA" id="ARBA00022989"/>
    </source>
</evidence>
<name>A0A4R6IWB4_9BACT</name>
<feature type="transmembrane region" description="Helical" evidence="5">
    <location>
        <begin position="77"/>
        <end position="99"/>
    </location>
</feature>
<dbReference type="Proteomes" id="UP000295741">
    <property type="component" value="Unassembled WGS sequence"/>
</dbReference>
<keyword evidence="3 5" id="KW-1133">Transmembrane helix</keyword>
<dbReference type="Gene3D" id="1.10.260.40">
    <property type="entry name" value="lambda repressor-like DNA-binding domains"/>
    <property type="match status" value="1"/>
</dbReference>
<dbReference type="InterPro" id="IPR019109">
    <property type="entry name" value="MamF_MmsF"/>
</dbReference>
<comment type="subcellular location">
    <subcellularLocation>
        <location evidence="1">Membrane</location>
        <topology evidence="1">Multi-pass membrane protein</topology>
    </subcellularLocation>
</comment>
<evidence type="ECO:0000256" key="2">
    <source>
        <dbReference type="ARBA" id="ARBA00022692"/>
    </source>
</evidence>
<accession>A0A4R6IWB4</accession>
<organism evidence="7 8">
    <name type="scientific">Sediminibacterium goheungense</name>
    <dbReference type="NCBI Taxonomy" id="1086393"/>
    <lineage>
        <taxon>Bacteria</taxon>
        <taxon>Pseudomonadati</taxon>
        <taxon>Bacteroidota</taxon>
        <taxon>Chitinophagia</taxon>
        <taxon>Chitinophagales</taxon>
        <taxon>Chitinophagaceae</taxon>
        <taxon>Sediminibacterium</taxon>
    </lineage>
</organism>
<evidence type="ECO:0000256" key="1">
    <source>
        <dbReference type="ARBA" id="ARBA00004141"/>
    </source>
</evidence>